<dbReference type="PANTHER" id="PTHR13224:SF6">
    <property type="entry name" value="MEDIATOR OF RNA POLYMERASE II TRANSCRIPTION SUBUNIT 16"/>
    <property type="match status" value="1"/>
</dbReference>
<evidence type="ECO:0000256" key="7">
    <source>
        <dbReference type="ARBA" id="ARBA00023242"/>
    </source>
</evidence>
<evidence type="ECO:0000259" key="10">
    <source>
        <dbReference type="Pfam" id="PF11635"/>
    </source>
</evidence>
<keyword evidence="4 9" id="KW-0805">Transcription regulation</keyword>
<evidence type="ECO:0000256" key="9">
    <source>
        <dbReference type="RuleBase" id="RU364149"/>
    </source>
</evidence>
<dbReference type="EMBL" id="KV745519">
    <property type="protein sequence ID" value="OCK74259.1"/>
    <property type="molecule type" value="Genomic_DNA"/>
</dbReference>
<protein>
    <recommendedName>
        <fullName evidence="3 9">Mediator of RNA polymerase II transcription subunit 16</fullName>
    </recommendedName>
    <alternativeName>
        <fullName evidence="8 9">Mediator complex subunit 16</fullName>
    </alternativeName>
</protein>
<dbReference type="InterPro" id="IPR048338">
    <property type="entry name" value="Mediator_Med16"/>
</dbReference>
<evidence type="ECO:0000256" key="3">
    <source>
        <dbReference type="ARBA" id="ARBA00019614"/>
    </source>
</evidence>
<evidence type="ECO:0000256" key="5">
    <source>
        <dbReference type="ARBA" id="ARBA00023159"/>
    </source>
</evidence>
<keyword evidence="5 9" id="KW-0010">Activator</keyword>
<name>A0A8E2DZ19_9PEZI</name>
<accession>A0A8E2DZ19</accession>
<gene>
    <name evidence="9" type="primary">MED16</name>
    <name evidence="12" type="ORF">K432DRAFT_430130</name>
</gene>
<evidence type="ECO:0000313" key="12">
    <source>
        <dbReference type="EMBL" id="OCK74259.1"/>
    </source>
</evidence>
<proteinExistence type="inferred from homology"/>
<dbReference type="OrthoDB" id="4139168at2759"/>
<dbReference type="PANTHER" id="PTHR13224">
    <property type="entry name" value="THYROID HORMONE RECEPTOR-ASSOCIATED PROTEIN-RELATED"/>
    <property type="match status" value="1"/>
</dbReference>
<sequence length="932" mass="104953">MDDDTYMEDLFGDSEPVHLPTMAVPIKGLAQRLDELQESGCCQKIAWSKSGCVASITPDGRGVNFRAFFRNASDGKWVLGNEMPLKNLPAHDEFPYVHISWAHIGTDLAVLDSAGRIYIFTNAFVLGRMNLTKTHVVDQEDEMAAVVGMHWLSIIPHQQKNHIVWSASRGGDDWSFEITSHTFNDAHHPMESKLALICVGKNGLLRLRFQQPDNSWQEAMTELEHMSSAREPFTHAAFASNNDNSLLLVAHDVVGHLHLYRIRIHWTMPPPLKQGQQPKPIIPPSLEVISLMVEDHCYPESSASIDGDLTLGPEQRIQFPAQLTHLSFLPTTPDRTTSTFPTILAIFSHCPSLVSSLAQTQPHQNSFSIIARWELHQSHQRNLHSSIDHISSKKKNVSSANARQQFRLKRQPDLIMNSLVLSFAPVWYNMILSFCQSDGSIEFRKRTSMEVITADYSHDKVSSFPQAGFFFSTLEPSLHIALSANHCMAVAMQSDGSVKLKFMEYTHGSLNLPNSAEEDLKHGAAIAALALQHTSACNQYFTSDDIFAVMTQEVSENLKRAFISHNFRALNLDLDCVPEEANGNALILLQRSPPLVKVLSAQNLLGSPKGTKRDLSGKMAWVVLNIRYVTQIMSNMMRMHGQIDKTPLRPEIAPSIVGLCRWMLHLMVWIIDELMTLGRSLRTVSSFDRTTLQAKLNETSSPALLVLLSSFPRIMLKIWQQPLAWIQQTAMRFTSNSPSPEIRRTYLPLQSLFEESPVHWRFFEALVSDTNSQVKLGYTTAGVSDQERAKAERELMMGIVPEALVSAAWRLVRLSLFDEAKMWEKIDPPNPPKVLVDPTKIMFFDTRWLGLDDSQNSTAYLRKNVVDVCQKIILKVEGREKGKDRIKLRRCTRCCEFMEDITMANGAAHNWLLGVAKHCVCSSAWVLAEDNA</sequence>
<keyword evidence="6 9" id="KW-0804">Transcription</keyword>
<dbReference type="Pfam" id="PF11635">
    <property type="entry name" value="Med16_N"/>
    <property type="match status" value="1"/>
</dbReference>
<evidence type="ECO:0000259" key="11">
    <source>
        <dbReference type="Pfam" id="PF20719"/>
    </source>
</evidence>
<dbReference type="AlphaFoldDB" id="A0A8E2DZ19"/>
<comment type="subcellular location">
    <subcellularLocation>
        <location evidence="1 9">Nucleus</location>
    </subcellularLocation>
</comment>
<dbReference type="InterPro" id="IPR021665">
    <property type="entry name" value="Mediator_Med16_N"/>
</dbReference>
<keyword evidence="13" id="KW-1185">Reference proteome</keyword>
<evidence type="ECO:0000256" key="8">
    <source>
        <dbReference type="ARBA" id="ARBA00032015"/>
    </source>
</evidence>
<evidence type="ECO:0000313" key="13">
    <source>
        <dbReference type="Proteomes" id="UP000250266"/>
    </source>
</evidence>
<evidence type="ECO:0000256" key="4">
    <source>
        <dbReference type="ARBA" id="ARBA00023015"/>
    </source>
</evidence>
<organism evidence="12 13">
    <name type="scientific">Lepidopterella palustris CBS 459.81</name>
    <dbReference type="NCBI Taxonomy" id="1314670"/>
    <lineage>
        <taxon>Eukaryota</taxon>
        <taxon>Fungi</taxon>
        <taxon>Dikarya</taxon>
        <taxon>Ascomycota</taxon>
        <taxon>Pezizomycotina</taxon>
        <taxon>Dothideomycetes</taxon>
        <taxon>Pleosporomycetidae</taxon>
        <taxon>Mytilinidiales</taxon>
        <taxon>Argynnaceae</taxon>
        <taxon>Lepidopterella</taxon>
    </lineage>
</organism>
<dbReference type="InterPro" id="IPR048339">
    <property type="entry name" value="Mediator_Med16_C"/>
</dbReference>
<dbReference type="SUPFAM" id="SSF69322">
    <property type="entry name" value="Tricorn protease domain 2"/>
    <property type="match status" value="1"/>
</dbReference>
<dbReference type="GO" id="GO:0045893">
    <property type="term" value="P:positive regulation of DNA-templated transcription"/>
    <property type="evidence" value="ECO:0007669"/>
    <property type="project" value="TreeGrafter"/>
</dbReference>
<evidence type="ECO:0000256" key="1">
    <source>
        <dbReference type="ARBA" id="ARBA00004123"/>
    </source>
</evidence>
<evidence type="ECO:0000256" key="6">
    <source>
        <dbReference type="ARBA" id="ARBA00023163"/>
    </source>
</evidence>
<comment type="similarity">
    <text evidence="2 9">Belongs to the Mediator complex subunit 16 family.</text>
</comment>
<dbReference type="Proteomes" id="UP000250266">
    <property type="component" value="Unassembled WGS sequence"/>
</dbReference>
<feature type="domain" description="Mediator complex subunit Med16 N-terminal" evidence="10">
    <location>
        <begin position="137"/>
        <end position="472"/>
    </location>
</feature>
<comment type="subunit">
    <text evidence="9">Component of the Mediator complex.</text>
</comment>
<dbReference type="GO" id="GO:0016592">
    <property type="term" value="C:mediator complex"/>
    <property type="evidence" value="ECO:0007669"/>
    <property type="project" value="InterPro"/>
</dbReference>
<evidence type="ECO:0000256" key="2">
    <source>
        <dbReference type="ARBA" id="ARBA00006543"/>
    </source>
</evidence>
<reference evidence="12 13" key="1">
    <citation type="journal article" date="2016" name="Nat. Commun.">
        <title>Ectomycorrhizal ecology is imprinted in the genome of the dominant symbiotic fungus Cenococcum geophilum.</title>
        <authorList>
            <consortium name="DOE Joint Genome Institute"/>
            <person name="Peter M."/>
            <person name="Kohler A."/>
            <person name="Ohm R.A."/>
            <person name="Kuo A."/>
            <person name="Krutzmann J."/>
            <person name="Morin E."/>
            <person name="Arend M."/>
            <person name="Barry K.W."/>
            <person name="Binder M."/>
            <person name="Choi C."/>
            <person name="Clum A."/>
            <person name="Copeland A."/>
            <person name="Grisel N."/>
            <person name="Haridas S."/>
            <person name="Kipfer T."/>
            <person name="LaButti K."/>
            <person name="Lindquist E."/>
            <person name="Lipzen A."/>
            <person name="Maire R."/>
            <person name="Meier B."/>
            <person name="Mihaltcheva S."/>
            <person name="Molinier V."/>
            <person name="Murat C."/>
            <person name="Poggeler S."/>
            <person name="Quandt C.A."/>
            <person name="Sperisen C."/>
            <person name="Tritt A."/>
            <person name="Tisserant E."/>
            <person name="Crous P.W."/>
            <person name="Henrissat B."/>
            <person name="Nehls U."/>
            <person name="Egli S."/>
            <person name="Spatafora J.W."/>
            <person name="Grigoriev I.V."/>
            <person name="Martin F.M."/>
        </authorList>
    </citation>
    <scope>NUCLEOTIDE SEQUENCE [LARGE SCALE GENOMIC DNA]</scope>
    <source>
        <strain evidence="12 13">CBS 459.81</strain>
    </source>
</reference>
<comment type="function">
    <text evidence="9">Component of the Mediator complex, a coactivator involved in the regulated transcription of nearly all RNA polymerase II-dependent genes. Mediator functions as a bridge to convey information from gene-specific regulatory proteins to the basal RNA polymerase II transcription machinery. Mediator is recruited to promoters by direct interactions with regulatory proteins and serves as a scaffold for the assembly of a functional preinitiation complex with RNA polymerase II and the general transcription factors.</text>
</comment>
<dbReference type="Pfam" id="PF20719">
    <property type="entry name" value="Med16_C"/>
    <property type="match status" value="1"/>
</dbReference>
<feature type="domain" description="Mediator complex subunit 16 C-terminal" evidence="11">
    <location>
        <begin position="836"/>
        <end position="926"/>
    </location>
</feature>
<keyword evidence="7 9" id="KW-0539">Nucleus</keyword>